<dbReference type="HOGENOM" id="CLU_3052356_0_0_1"/>
<dbReference type="AlphaFoldDB" id="R7T7J0"/>
<reference evidence="4" key="1">
    <citation type="submission" date="2012-12" db="EMBL/GenBank/DDBJ databases">
        <authorList>
            <person name="Hellsten U."/>
            <person name="Grimwood J."/>
            <person name="Chapman J.A."/>
            <person name="Shapiro H."/>
            <person name="Aerts A."/>
            <person name="Otillar R.P."/>
            <person name="Terry A.Y."/>
            <person name="Boore J.L."/>
            <person name="Simakov O."/>
            <person name="Marletaz F."/>
            <person name="Cho S.-J."/>
            <person name="Edsinger-Gonzales E."/>
            <person name="Havlak P."/>
            <person name="Kuo D.-H."/>
            <person name="Larsson T."/>
            <person name="Lv J."/>
            <person name="Arendt D."/>
            <person name="Savage R."/>
            <person name="Osoegawa K."/>
            <person name="de Jong P."/>
            <person name="Lindberg D.R."/>
            <person name="Seaver E.C."/>
            <person name="Weisblat D.A."/>
            <person name="Putnam N.H."/>
            <person name="Grigoriev I.V."/>
            <person name="Rokhsar D.S."/>
        </authorList>
    </citation>
    <scope>NUCLEOTIDE SEQUENCE</scope>
    <source>
        <strain evidence="4">I ESC-2004</strain>
    </source>
</reference>
<organism evidence="2">
    <name type="scientific">Capitella teleta</name>
    <name type="common">Polychaete worm</name>
    <dbReference type="NCBI Taxonomy" id="283909"/>
    <lineage>
        <taxon>Eukaryota</taxon>
        <taxon>Metazoa</taxon>
        <taxon>Spiralia</taxon>
        <taxon>Lophotrochozoa</taxon>
        <taxon>Annelida</taxon>
        <taxon>Polychaeta</taxon>
        <taxon>Sedentaria</taxon>
        <taxon>Scolecida</taxon>
        <taxon>Capitellidae</taxon>
        <taxon>Capitella</taxon>
    </lineage>
</organism>
<evidence type="ECO:0000313" key="3">
    <source>
        <dbReference type="EnsemblMetazoa" id="CapteP223613"/>
    </source>
</evidence>
<gene>
    <name evidence="2" type="ORF">CAPTEDRAFT_223613</name>
</gene>
<feature type="compositionally biased region" description="Basic and acidic residues" evidence="1">
    <location>
        <begin position="32"/>
        <end position="48"/>
    </location>
</feature>
<proteinExistence type="predicted"/>
<dbReference type="Proteomes" id="UP000014760">
    <property type="component" value="Unassembled WGS sequence"/>
</dbReference>
<keyword evidence="4" id="KW-1185">Reference proteome</keyword>
<accession>R7T7J0</accession>
<dbReference type="EMBL" id="KB312588">
    <property type="protein sequence ID" value="ELT86979.1"/>
    <property type="molecule type" value="Genomic_DNA"/>
</dbReference>
<protein>
    <submittedName>
        <fullName evidence="2 3">Uncharacterized protein</fullName>
    </submittedName>
</protein>
<reference evidence="2 4" key="2">
    <citation type="journal article" date="2013" name="Nature">
        <title>Insights into bilaterian evolution from three spiralian genomes.</title>
        <authorList>
            <person name="Simakov O."/>
            <person name="Marletaz F."/>
            <person name="Cho S.J."/>
            <person name="Edsinger-Gonzales E."/>
            <person name="Havlak P."/>
            <person name="Hellsten U."/>
            <person name="Kuo D.H."/>
            <person name="Larsson T."/>
            <person name="Lv J."/>
            <person name="Arendt D."/>
            <person name="Savage R."/>
            <person name="Osoegawa K."/>
            <person name="de Jong P."/>
            <person name="Grimwood J."/>
            <person name="Chapman J.A."/>
            <person name="Shapiro H."/>
            <person name="Aerts A."/>
            <person name="Otillar R.P."/>
            <person name="Terry A.Y."/>
            <person name="Boore J.L."/>
            <person name="Grigoriev I.V."/>
            <person name="Lindberg D.R."/>
            <person name="Seaver E.C."/>
            <person name="Weisblat D.A."/>
            <person name="Putnam N.H."/>
            <person name="Rokhsar D.S."/>
        </authorList>
    </citation>
    <scope>NUCLEOTIDE SEQUENCE</scope>
    <source>
        <strain evidence="2 4">I ESC-2004</strain>
    </source>
</reference>
<dbReference type="EnsemblMetazoa" id="CapteT223613">
    <property type="protein sequence ID" value="CapteP223613"/>
    <property type="gene ID" value="CapteG223613"/>
</dbReference>
<reference evidence="3" key="3">
    <citation type="submission" date="2015-06" db="UniProtKB">
        <authorList>
            <consortium name="EnsemblMetazoa"/>
        </authorList>
    </citation>
    <scope>IDENTIFICATION</scope>
</reference>
<feature type="region of interest" description="Disordered" evidence="1">
    <location>
        <begin position="32"/>
        <end position="54"/>
    </location>
</feature>
<evidence type="ECO:0000313" key="2">
    <source>
        <dbReference type="EMBL" id="ELT86979.1"/>
    </source>
</evidence>
<evidence type="ECO:0000256" key="1">
    <source>
        <dbReference type="SAM" id="MobiDB-lite"/>
    </source>
</evidence>
<evidence type="ECO:0000313" key="4">
    <source>
        <dbReference type="Proteomes" id="UP000014760"/>
    </source>
</evidence>
<dbReference type="EMBL" id="AMQN01016163">
    <property type="status" value="NOT_ANNOTATED_CDS"/>
    <property type="molecule type" value="Genomic_DNA"/>
</dbReference>
<sequence length="54" mass="6245">MKKDTIIKRLKRQLTRLQEADDEHLMRVKLEMNAEKEEVVSSSEEDKAPSGSES</sequence>
<name>R7T7J0_CAPTE</name>